<keyword evidence="8" id="KW-1185">Reference proteome</keyword>
<evidence type="ECO:0000313" key="8">
    <source>
        <dbReference type="Proteomes" id="UP000780801"/>
    </source>
</evidence>
<dbReference type="GO" id="GO:0005634">
    <property type="term" value="C:nucleus"/>
    <property type="evidence" value="ECO:0007669"/>
    <property type="project" value="TreeGrafter"/>
</dbReference>
<dbReference type="SUPFAM" id="SSF82199">
    <property type="entry name" value="SET domain"/>
    <property type="match status" value="1"/>
</dbReference>
<evidence type="ECO:0000256" key="5">
    <source>
        <dbReference type="SAM" id="MobiDB-lite"/>
    </source>
</evidence>
<dbReference type="OrthoDB" id="5945798at2759"/>
<feature type="compositionally biased region" description="Low complexity" evidence="5">
    <location>
        <begin position="363"/>
        <end position="377"/>
    </location>
</feature>
<dbReference type="Gene3D" id="2.170.270.10">
    <property type="entry name" value="SET domain"/>
    <property type="match status" value="1"/>
</dbReference>
<sequence>MDYINTICQEQGYPIVVENSAAMGNHALAASDIEQGMPILKAIPYAAEVFDNYKKRMCHTCLLYHNRGSFKHRCQDCDQVYYCSEDCKKIAMTENIGAHGKICKALRKLATWNSDRHTKSIIKLLLQILMNHWKERHGYPTAYRVKTSNQLATLEQRETSRHSDDTILAAAMENAILTSTQETSTSPQSPDVTTVASAPAAVDTLGGKVPVMDFTPPEPIENDFYDVLRLQSHFENWDAEDQKDWSRQSSVVLSLLEMAGLTEMTLEKGGPLHTITAVDIKRLVSALESNAFGMFDRTKREICFGRAVYPIASFFNHSCESNATAIQADGSKEEVDGMDVAAVVNAEEIERQGTTRPFSDQGTNTPPTNASTSTEDPSTPEPPLSTIGEVPNNAEDPFKLLIGEFRMVTFYATRDIAQGQAVTISYIDTELPLHARRLALLSDYRFHCSCERCLREEKMTGAKPKSFSNEMGGKNKGKEKKGKGNKGKAKDHDKKSKDQPARN</sequence>
<evidence type="ECO:0000256" key="2">
    <source>
        <dbReference type="ARBA" id="ARBA00022771"/>
    </source>
</evidence>
<evidence type="ECO:0000313" key="7">
    <source>
        <dbReference type="EMBL" id="KAF9580969.1"/>
    </source>
</evidence>
<protein>
    <recommendedName>
        <fullName evidence="6">MYND-type domain-containing protein</fullName>
    </recommendedName>
</protein>
<keyword evidence="1" id="KW-0479">Metal-binding</keyword>
<gene>
    <name evidence="7" type="ORF">BGW38_002184</name>
</gene>
<name>A0A9P6FT69_9FUNG</name>
<keyword evidence="3" id="KW-0862">Zinc</keyword>
<keyword evidence="2 4" id="KW-0863">Zinc-finger</keyword>
<evidence type="ECO:0000256" key="1">
    <source>
        <dbReference type="ARBA" id="ARBA00022723"/>
    </source>
</evidence>
<dbReference type="AlphaFoldDB" id="A0A9P6FT69"/>
<dbReference type="EMBL" id="JAABOA010001744">
    <property type="protein sequence ID" value="KAF9580969.1"/>
    <property type="molecule type" value="Genomic_DNA"/>
</dbReference>
<dbReference type="PANTHER" id="PTHR12197:SF294">
    <property type="entry name" value="POTENTIAL PROTEIN LYSINE METHYLTRANSFERASE SET6"/>
    <property type="match status" value="1"/>
</dbReference>
<dbReference type="InterPro" id="IPR050869">
    <property type="entry name" value="H3K4_H4K5_MeTrfase"/>
</dbReference>
<dbReference type="Proteomes" id="UP000780801">
    <property type="component" value="Unassembled WGS sequence"/>
</dbReference>
<accession>A0A9P6FT69</accession>
<feature type="domain" description="MYND-type" evidence="6">
    <location>
        <begin position="58"/>
        <end position="103"/>
    </location>
</feature>
<dbReference type="PANTHER" id="PTHR12197">
    <property type="entry name" value="HISTONE-LYSINE N-METHYLTRANSFERASE SMYD"/>
    <property type="match status" value="1"/>
</dbReference>
<reference evidence="7" key="1">
    <citation type="journal article" date="2020" name="Fungal Divers.">
        <title>Resolving the Mortierellaceae phylogeny through synthesis of multi-gene phylogenetics and phylogenomics.</title>
        <authorList>
            <person name="Vandepol N."/>
            <person name="Liber J."/>
            <person name="Desiro A."/>
            <person name="Na H."/>
            <person name="Kennedy M."/>
            <person name="Barry K."/>
            <person name="Grigoriev I.V."/>
            <person name="Miller A.N."/>
            <person name="O'Donnell K."/>
            <person name="Stajich J.E."/>
            <person name="Bonito G."/>
        </authorList>
    </citation>
    <scope>NUCLEOTIDE SEQUENCE</scope>
    <source>
        <strain evidence="7">KOD1015</strain>
    </source>
</reference>
<comment type="caution">
    <text evidence="7">The sequence shown here is derived from an EMBL/GenBank/DDBJ whole genome shotgun (WGS) entry which is preliminary data.</text>
</comment>
<feature type="region of interest" description="Disordered" evidence="5">
    <location>
        <begin position="459"/>
        <end position="503"/>
    </location>
</feature>
<organism evidence="7 8">
    <name type="scientific">Lunasporangiospora selenospora</name>
    <dbReference type="NCBI Taxonomy" id="979761"/>
    <lineage>
        <taxon>Eukaryota</taxon>
        <taxon>Fungi</taxon>
        <taxon>Fungi incertae sedis</taxon>
        <taxon>Mucoromycota</taxon>
        <taxon>Mortierellomycotina</taxon>
        <taxon>Mortierellomycetes</taxon>
        <taxon>Mortierellales</taxon>
        <taxon>Mortierellaceae</taxon>
        <taxon>Lunasporangiospora</taxon>
    </lineage>
</organism>
<feature type="compositionally biased region" description="Basic residues" evidence="5">
    <location>
        <begin position="475"/>
        <end position="487"/>
    </location>
</feature>
<dbReference type="SUPFAM" id="SSF144232">
    <property type="entry name" value="HIT/MYND zinc finger-like"/>
    <property type="match status" value="1"/>
</dbReference>
<dbReference type="GO" id="GO:0008270">
    <property type="term" value="F:zinc ion binding"/>
    <property type="evidence" value="ECO:0007669"/>
    <property type="project" value="UniProtKB-KW"/>
</dbReference>
<proteinExistence type="predicted"/>
<evidence type="ECO:0000256" key="3">
    <source>
        <dbReference type="ARBA" id="ARBA00022833"/>
    </source>
</evidence>
<dbReference type="InterPro" id="IPR002893">
    <property type="entry name" value="Znf_MYND"/>
</dbReference>
<dbReference type="InterPro" id="IPR046341">
    <property type="entry name" value="SET_dom_sf"/>
</dbReference>
<dbReference type="PROSITE" id="PS50865">
    <property type="entry name" value="ZF_MYND_2"/>
    <property type="match status" value="1"/>
</dbReference>
<feature type="compositionally biased region" description="Basic and acidic residues" evidence="5">
    <location>
        <begin position="488"/>
        <end position="503"/>
    </location>
</feature>
<dbReference type="CDD" id="cd20071">
    <property type="entry name" value="SET_SMYD"/>
    <property type="match status" value="1"/>
</dbReference>
<feature type="region of interest" description="Disordered" evidence="5">
    <location>
        <begin position="349"/>
        <end position="391"/>
    </location>
</feature>
<evidence type="ECO:0000256" key="4">
    <source>
        <dbReference type="PROSITE-ProRule" id="PRU00134"/>
    </source>
</evidence>
<evidence type="ECO:0000259" key="6">
    <source>
        <dbReference type="PROSITE" id="PS50865"/>
    </source>
</evidence>